<evidence type="ECO:0000259" key="1">
    <source>
        <dbReference type="Pfam" id="PF00582"/>
    </source>
</evidence>
<dbReference type="InterPro" id="IPR006015">
    <property type="entry name" value="Universal_stress_UspA"/>
</dbReference>
<proteinExistence type="predicted"/>
<dbReference type="InterPro" id="IPR006016">
    <property type="entry name" value="UspA"/>
</dbReference>
<dbReference type="SUPFAM" id="SSF52402">
    <property type="entry name" value="Adenine nucleotide alpha hydrolases-like"/>
    <property type="match status" value="1"/>
</dbReference>
<comment type="caution">
    <text evidence="2">The sequence shown here is derived from an EMBL/GenBank/DDBJ whole genome shotgun (WGS) entry which is preliminary data.</text>
</comment>
<gene>
    <name evidence="2" type="ORF">NP493_574g01036</name>
</gene>
<dbReference type="PANTHER" id="PTHR46989">
    <property type="entry name" value="USP DOMAIN-CONTAINING PROTEIN"/>
    <property type="match status" value="1"/>
</dbReference>
<keyword evidence="3" id="KW-1185">Reference proteome</keyword>
<organism evidence="2 3">
    <name type="scientific">Ridgeia piscesae</name>
    <name type="common">Tubeworm</name>
    <dbReference type="NCBI Taxonomy" id="27915"/>
    <lineage>
        <taxon>Eukaryota</taxon>
        <taxon>Metazoa</taxon>
        <taxon>Spiralia</taxon>
        <taxon>Lophotrochozoa</taxon>
        <taxon>Annelida</taxon>
        <taxon>Polychaeta</taxon>
        <taxon>Sedentaria</taxon>
        <taxon>Canalipalpata</taxon>
        <taxon>Sabellida</taxon>
        <taxon>Siboglinidae</taxon>
        <taxon>Ridgeia</taxon>
    </lineage>
</organism>
<reference evidence="2" key="1">
    <citation type="journal article" date="2023" name="Mol. Biol. Evol.">
        <title>Third-Generation Sequencing Reveals the Adaptive Role of the Epigenome in Three Deep-Sea Polychaetes.</title>
        <authorList>
            <person name="Perez M."/>
            <person name="Aroh O."/>
            <person name="Sun Y."/>
            <person name="Lan Y."/>
            <person name="Juniper S.K."/>
            <person name="Young C.R."/>
            <person name="Angers B."/>
            <person name="Qian P.Y."/>
        </authorList>
    </citation>
    <scope>NUCLEOTIDE SEQUENCE</scope>
    <source>
        <strain evidence="2">R07B-5</strain>
    </source>
</reference>
<dbReference type="AlphaFoldDB" id="A0AAD9NPD6"/>
<evidence type="ECO:0000313" key="2">
    <source>
        <dbReference type="EMBL" id="KAK2177877.1"/>
    </source>
</evidence>
<accession>A0AAD9NPD6</accession>
<sequence>MSPATLTECWRAAEEMSMNLREKTVSKLKERGVEKLSFIVKRGLKPGPVIVHVATEANASMIVVGSRGLGTLRRTLIGSVSDYIIHHSDMAVVVVPAKPDILTRQKTQ</sequence>
<dbReference type="Gene3D" id="3.40.50.620">
    <property type="entry name" value="HUPs"/>
    <property type="match status" value="1"/>
</dbReference>
<protein>
    <recommendedName>
        <fullName evidence="1">UspA domain-containing protein</fullName>
    </recommendedName>
</protein>
<dbReference type="EMBL" id="JAODUO010000574">
    <property type="protein sequence ID" value="KAK2177877.1"/>
    <property type="molecule type" value="Genomic_DNA"/>
</dbReference>
<feature type="domain" description="UspA" evidence="1">
    <location>
        <begin position="15"/>
        <end position="96"/>
    </location>
</feature>
<name>A0AAD9NPD6_RIDPI</name>
<dbReference type="CDD" id="cd23659">
    <property type="entry name" value="USP_At3g01520-like"/>
    <property type="match status" value="1"/>
</dbReference>
<dbReference type="PANTHER" id="PTHR46989:SF3">
    <property type="entry name" value="USPA DOMAIN-CONTAINING PROTEIN"/>
    <property type="match status" value="1"/>
</dbReference>
<dbReference type="Pfam" id="PF00582">
    <property type="entry name" value="Usp"/>
    <property type="match status" value="1"/>
</dbReference>
<dbReference type="Proteomes" id="UP001209878">
    <property type="component" value="Unassembled WGS sequence"/>
</dbReference>
<dbReference type="InterPro" id="IPR014729">
    <property type="entry name" value="Rossmann-like_a/b/a_fold"/>
</dbReference>
<evidence type="ECO:0000313" key="3">
    <source>
        <dbReference type="Proteomes" id="UP001209878"/>
    </source>
</evidence>
<dbReference type="PRINTS" id="PR01438">
    <property type="entry name" value="UNVRSLSTRESS"/>
</dbReference>